<accession>C5LKJ5</accession>
<reference evidence="2 3" key="1">
    <citation type="submission" date="2008-07" db="EMBL/GenBank/DDBJ databases">
        <authorList>
            <person name="El-Sayed N."/>
            <person name="Caler E."/>
            <person name="Inman J."/>
            <person name="Amedeo P."/>
            <person name="Hass B."/>
            <person name="Wortman J."/>
        </authorList>
    </citation>
    <scope>NUCLEOTIDE SEQUENCE [LARGE SCALE GENOMIC DNA]</scope>
    <source>
        <strain evidence="3">ATCC 50983 / TXsc</strain>
    </source>
</reference>
<feature type="region of interest" description="Disordered" evidence="1">
    <location>
        <begin position="24"/>
        <end position="52"/>
    </location>
</feature>
<organism evidence="3">
    <name type="scientific">Perkinsus marinus (strain ATCC 50983 / TXsc)</name>
    <dbReference type="NCBI Taxonomy" id="423536"/>
    <lineage>
        <taxon>Eukaryota</taxon>
        <taxon>Sar</taxon>
        <taxon>Alveolata</taxon>
        <taxon>Perkinsozoa</taxon>
        <taxon>Perkinsea</taxon>
        <taxon>Perkinsida</taxon>
        <taxon>Perkinsidae</taxon>
        <taxon>Perkinsus</taxon>
    </lineage>
</organism>
<dbReference type="Proteomes" id="UP000007800">
    <property type="component" value="Unassembled WGS sequence"/>
</dbReference>
<sequence length="146" mass="17094">MVFPRSEHPPQRYVEVDDRTMAFTSPNKRRASDTTWNMPSLDPPPKRLRSSTNLGKDYRIYHPQAGQYCEAKGQCLPPVGHDELRGSQEQQQQQKMLPKLSFQQYRMREQLRAYMEEEIQRMRCDQKHRSCGYNYEACPKDPAGGA</sequence>
<protein>
    <submittedName>
        <fullName evidence="2">Uncharacterized protein</fullName>
    </submittedName>
</protein>
<evidence type="ECO:0000313" key="2">
    <source>
        <dbReference type="EMBL" id="EER02762.1"/>
    </source>
</evidence>
<name>C5LKJ5_PERM5</name>
<keyword evidence="3" id="KW-1185">Reference proteome</keyword>
<dbReference type="AlphaFoldDB" id="C5LKJ5"/>
<evidence type="ECO:0000256" key="1">
    <source>
        <dbReference type="SAM" id="MobiDB-lite"/>
    </source>
</evidence>
<gene>
    <name evidence="2" type="ORF">Pmar_PMAR003235</name>
</gene>
<dbReference type="RefSeq" id="XP_002770946.1">
    <property type="nucleotide sequence ID" value="XM_002770900.1"/>
</dbReference>
<dbReference type="InParanoid" id="C5LKJ5"/>
<dbReference type="GeneID" id="9048305"/>
<proteinExistence type="predicted"/>
<evidence type="ECO:0000313" key="3">
    <source>
        <dbReference type="Proteomes" id="UP000007800"/>
    </source>
</evidence>
<dbReference type="EMBL" id="GG682823">
    <property type="protein sequence ID" value="EER02762.1"/>
    <property type="molecule type" value="Genomic_DNA"/>
</dbReference>